<evidence type="ECO:0000256" key="4">
    <source>
        <dbReference type="ARBA" id="ARBA00022679"/>
    </source>
</evidence>
<dbReference type="InterPro" id="IPR003594">
    <property type="entry name" value="HATPase_dom"/>
</dbReference>
<gene>
    <name evidence="10" type="ORF">SAMN04487892_3040</name>
</gene>
<dbReference type="InterPro" id="IPR036097">
    <property type="entry name" value="HisK_dim/P_sf"/>
</dbReference>
<protein>
    <recommendedName>
        <fullName evidence="2">histidine kinase</fullName>
        <ecNumber evidence="2">2.7.13.3</ecNumber>
    </recommendedName>
</protein>
<evidence type="ECO:0000256" key="1">
    <source>
        <dbReference type="ARBA" id="ARBA00000085"/>
    </source>
</evidence>
<dbReference type="InterPro" id="IPR050428">
    <property type="entry name" value="TCS_sensor_his_kinase"/>
</dbReference>
<evidence type="ECO:0000256" key="2">
    <source>
        <dbReference type="ARBA" id="ARBA00012438"/>
    </source>
</evidence>
<dbReference type="PANTHER" id="PTHR45436:SF5">
    <property type="entry name" value="SENSOR HISTIDINE KINASE TRCS"/>
    <property type="match status" value="1"/>
</dbReference>
<reference evidence="11" key="1">
    <citation type="submission" date="2016-10" db="EMBL/GenBank/DDBJ databases">
        <authorList>
            <person name="Varghese N."/>
            <person name="Submissions S."/>
        </authorList>
    </citation>
    <scope>NUCLEOTIDE SEQUENCE [LARGE SCALE GENOMIC DNA]</scope>
    <source>
        <strain evidence="11">DSM 25030</strain>
    </source>
</reference>
<dbReference type="Pfam" id="PF02518">
    <property type="entry name" value="HATPase_c"/>
    <property type="match status" value="1"/>
</dbReference>
<keyword evidence="3" id="KW-0597">Phosphoprotein</keyword>
<keyword evidence="4" id="KW-0808">Transferase</keyword>
<evidence type="ECO:0000313" key="11">
    <source>
        <dbReference type="Proteomes" id="UP000199592"/>
    </source>
</evidence>
<keyword evidence="6" id="KW-0418">Kinase</keyword>
<dbReference type="Gene3D" id="1.10.287.130">
    <property type="match status" value="1"/>
</dbReference>
<dbReference type="InterPro" id="IPR005467">
    <property type="entry name" value="His_kinase_dom"/>
</dbReference>
<dbReference type="CDD" id="cd00082">
    <property type="entry name" value="HisKA"/>
    <property type="match status" value="1"/>
</dbReference>
<comment type="catalytic activity">
    <reaction evidence="1">
        <text>ATP + protein L-histidine = ADP + protein N-phospho-L-histidine.</text>
        <dbReference type="EC" id="2.7.13.3"/>
    </reaction>
</comment>
<dbReference type="InterPro" id="IPR036890">
    <property type="entry name" value="HATPase_C_sf"/>
</dbReference>
<dbReference type="InterPro" id="IPR003661">
    <property type="entry name" value="HisK_dim/P_dom"/>
</dbReference>
<evidence type="ECO:0000256" key="8">
    <source>
        <dbReference type="SAM" id="Phobius"/>
    </source>
</evidence>
<dbReference type="GO" id="GO:0000155">
    <property type="term" value="F:phosphorelay sensor kinase activity"/>
    <property type="evidence" value="ECO:0007669"/>
    <property type="project" value="InterPro"/>
</dbReference>
<dbReference type="SMART" id="SM00388">
    <property type="entry name" value="HisKA"/>
    <property type="match status" value="1"/>
</dbReference>
<evidence type="ECO:0000313" key="10">
    <source>
        <dbReference type="EMBL" id="SDX03224.1"/>
    </source>
</evidence>
<dbReference type="GO" id="GO:0005886">
    <property type="term" value="C:plasma membrane"/>
    <property type="evidence" value="ECO:0007669"/>
    <property type="project" value="TreeGrafter"/>
</dbReference>
<dbReference type="STRING" id="1073328.SAMN05216294_2981"/>
<sequence length="396" mass="46191">MLASAFVLFFLTKYLLKNEVEEELLSDQENIENIISNTDSLVTVPPIIESKKVDFPQSSKFSDTLIYDSKKQQSALFRQLSETKLINGQYYKITVRDMLIDTEEIIMTIVFTFLLIILLVFIFLFYLNKSHNAKLWMPFFSSLEKLKKFSLTSNETMVFEESEIVEFEELNKEVLILTKKVQADYQNLKQFTEDVSHEMQTPLAIIGTKIESFLNEATIKNKEFLQLSSLKNDINRLKQLNKKLVLLTKLDNEQFSNIETIDVNEELDELVLNFRELSLTQICYEPVDKIVIEADRHLIHILLNNLMTNAIKYCIEEGSISLITKTNSLIVSNTGKQAIVNPEKLFNRFYRENKQFKSTGLGLAIVKKICERYDYDLTYYFESNSHHFKIGFLKTF</sequence>
<feature type="transmembrane region" description="Helical" evidence="8">
    <location>
        <begin position="105"/>
        <end position="127"/>
    </location>
</feature>
<dbReference type="PROSITE" id="PS50109">
    <property type="entry name" value="HIS_KIN"/>
    <property type="match status" value="1"/>
</dbReference>
<dbReference type="EMBL" id="FNMY01000005">
    <property type="protein sequence ID" value="SDX03224.1"/>
    <property type="molecule type" value="Genomic_DNA"/>
</dbReference>
<evidence type="ECO:0000256" key="5">
    <source>
        <dbReference type="ARBA" id="ARBA00022692"/>
    </source>
</evidence>
<keyword evidence="11" id="KW-1185">Reference proteome</keyword>
<dbReference type="EC" id="2.7.13.3" evidence="2"/>
<organism evidence="10 11">
    <name type="scientific">Flagellimonas zhangzhouensis</name>
    <dbReference type="NCBI Taxonomy" id="1073328"/>
    <lineage>
        <taxon>Bacteria</taxon>
        <taxon>Pseudomonadati</taxon>
        <taxon>Bacteroidota</taxon>
        <taxon>Flavobacteriia</taxon>
        <taxon>Flavobacteriales</taxon>
        <taxon>Flavobacteriaceae</taxon>
        <taxon>Flagellimonas</taxon>
    </lineage>
</organism>
<dbReference type="OrthoDB" id="1522504at2"/>
<evidence type="ECO:0000259" key="9">
    <source>
        <dbReference type="PROSITE" id="PS50109"/>
    </source>
</evidence>
<dbReference type="AlphaFoldDB" id="A0A1H2YF08"/>
<name>A0A1H2YF08_9FLAO</name>
<proteinExistence type="predicted"/>
<accession>A0A1H2YF08</accession>
<feature type="domain" description="Histidine kinase" evidence="9">
    <location>
        <begin position="194"/>
        <end position="396"/>
    </location>
</feature>
<keyword evidence="8" id="KW-0472">Membrane</keyword>
<dbReference type="SUPFAM" id="SSF47384">
    <property type="entry name" value="Homodimeric domain of signal transducing histidine kinase"/>
    <property type="match status" value="1"/>
</dbReference>
<evidence type="ECO:0000256" key="6">
    <source>
        <dbReference type="ARBA" id="ARBA00022777"/>
    </source>
</evidence>
<dbReference type="SMART" id="SM00387">
    <property type="entry name" value="HATPase_c"/>
    <property type="match status" value="1"/>
</dbReference>
<keyword evidence="7 8" id="KW-1133">Transmembrane helix</keyword>
<evidence type="ECO:0000256" key="3">
    <source>
        <dbReference type="ARBA" id="ARBA00022553"/>
    </source>
</evidence>
<evidence type="ECO:0000256" key="7">
    <source>
        <dbReference type="ARBA" id="ARBA00022989"/>
    </source>
</evidence>
<dbReference type="SUPFAM" id="SSF55874">
    <property type="entry name" value="ATPase domain of HSP90 chaperone/DNA topoisomerase II/histidine kinase"/>
    <property type="match status" value="1"/>
</dbReference>
<dbReference type="Gene3D" id="3.30.565.10">
    <property type="entry name" value="Histidine kinase-like ATPase, C-terminal domain"/>
    <property type="match status" value="1"/>
</dbReference>
<dbReference type="Proteomes" id="UP000199592">
    <property type="component" value="Unassembled WGS sequence"/>
</dbReference>
<dbReference type="PANTHER" id="PTHR45436">
    <property type="entry name" value="SENSOR HISTIDINE KINASE YKOH"/>
    <property type="match status" value="1"/>
</dbReference>
<keyword evidence="5 8" id="KW-0812">Transmembrane</keyword>
<dbReference type="Pfam" id="PF00512">
    <property type="entry name" value="HisKA"/>
    <property type="match status" value="1"/>
</dbReference>